<feature type="domain" description="Penicillin-binding protein transpeptidase" evidence="5">
    <location>
        <begin position="250"/>
        <end position="550"/>
    </location>
</feature>
<feature type="transmembrane region" description="Helical" evidence="4">
    <location>
        <begin position="12"/>
        <end position="32"/>
    </location>
</feature>
<keyword evidence="4" id="KW-1133">Transmembrane helix</keyword>
<dbReference type="SUPFAM" id="SSF56601">
    <property type="entry name" value="beta-lactamase/transpeptidase-like"/>
    <property type="match status" value="1"/>
</dbReference>
<comment type="subcellular location">
    <subcellularLocation>
        <location evidence="1">Membrane</location>
    </subcellularLocation>
</comment>
<dbReference type="InterPro" id="IPR012338">
    <property type="entry name" value="Beta-lactam/transpept-like"/>
</dbReference>
<dbReference type="Pfam" id="PF00905">
    <property type="entry name" value="Transpeptidase"/>
    <property type="match status" value="1"/>
</dbReference>
<dbReference type="Gene3D" id="3.90.1310.10">
    <property type="entry name" value="Penicillin-binding protein 2a (Domain 2)"/>
    <property type="match status" value="1"/>
</dbReference>
<organism evidence="7 8">
    <name type="scientific">Romboutsia lituseburensis DSM 797</name>
    <dbReference type="NCBI Taxonomy" id="1121325"/>
    <lineage>
        <taxon>Bacteria</taxon>
        <taxon>Bacillati</taxon>
        <taxon>Bacillota</taxon>
        <taxon>Clostridia</taxon>
        <taxon>Peptostreptococcales</taxon>
        <taxon>Peptostreptococcaceae</taxon>
        <taxon>Romboutsia</taxon>
    </lineage>
</organism>
<protein>
    <submittedName>
        <fullName evidence="7">Penicillin-binding protein 2</fullName>
    </submittedName>
</protein>
<dbReference type="InterPro" id="IPR050515">
    <property type="entry name" value="Beta-lactam/transpept"/>
</dbReference>
<name>A0A1G9Q7H5_9FIRM</name>
<keyword evidence="4" id="KW-0812">Transmembrane</keyword>
<keyword evidence="3 4" id="KW-0472">Membrane</keyword>
<evidence type="ECO:0000259" key="5">
    <source>
        <dbReference type="Pfam" id="PF00905"/>
    </source>
</evidence>
<dbReference type="InterPro" id="IPR001460">
    <property type="entry name" value="PCN-bd_Tpept"/>
</dbReference>
<dbReference type="InterPro" id="IPR005311">
    <property type="entry name" value="PBP_dimer"/>
</dbReference>
<accession>A0A1G9Q7H5</accession>
<keyword evidence="8" id="KW-1185">Reference proteome</keyword>
<dbReference type="GO" id="GO:0008658">
    <property type="term" value="F:penicillin binding"/>
    <property type="evidence" value="ECO:0007669"/>
    <property type="project" value="InterPro"/>
</dbReference>
<reference evidence="7 8" key="1">
    <citation type="submission" date="2016-10" db="EMBL/GenBank/DDBJ databases">
        <authorList>
            <person name="de Groot N.N."/>
        </authorList>
    </citation>
    <scope>NUCLEOTIDE SEQUENCE [LARGE SCALE GENOMIC DNA]</scope>
    <source>
        <strain evidence="7 8">DSM 797</strain>
    </source>
</reference>
<dbReference type="EMBL" id="FNGW01000005">
    <property type="protein sequence ID" value="SDM06701.1"/>
    <property type="molecule type" value="Genomic_DNA"/>
</dbReference>
<evidence type="ECO:0000313" key="7">
    <source>
        <dbReference type="EMBL" id="SDM06701.1"/>
    </source>
</evidence>
<dbReference type="Proteomes" id="UP000199068">
    <property type="component" value="Unassembled WGS sequence"/>
</dbReference>
<dbReference type="STRING" id="1121325.SAMN04515677_10562"/>
<dbReference type="InterPro" id="IPR036138">
    <property type="entry name" value="PBP_dimer_sf"/>
</dbReference>
<evidence type="ECO:0000256" key="1">
    <source>
        <dbReference type="ARBA" id="ARBA00004370"/>
    </source>
</evidence>
<gene>
    <name evidence="7" type="ORF">SAMN04515677_10562</name>
</gene>
<dbReference type="Pfam" id="PF03717">
    <property type="entry name" value="PBP_dimer"/>
    <property type="match status" value="1"/>
</dbReference>
<dbReference type="SUPFAM" id="SSF56519">
    <property type="entry name" value="Penicillin binding protein dimerisation domain"/>
    <property type="match status" value="1"/>
</dbReference>
<comment type="similarity">
    <text evidence="2">Belongs to the transpeptidase family.</text>
</comment>
<evidence type="ECO:0000313" key="8">
    <source>
        <dbReference type="Proteomes" id="UP000199068"/>
    </source>
</evidence>
<evidence type="ECO:0000256" key="4">
    <source>
        <dbReference type="SAM" id="Phobius"/>
    </source>
</evidence>
<dbReference type="GO" id="GO:0005886">
    <property type="term" value="C:plasma membrane"/>
    <property type="evidence" value="ECO:0007669"/>
    <property type="project" value="TreeGrafter"/>
</dbReference>
<dbReference type="PANTHER" id="PTHR30627">
    <property type="entry name" value="PEPTIDOGLYCAN D,D-TRANSPEPTIDASE"/>
    <property type="match status" value="1"/>
</dbReference>
<evidence type="ECO:0000256" key="2">
    <source>
        <dbReference type="ARBA" id="ARBA00007171"/>
    </source>
</evidence>
<dbReference type="RefSeq" id="WP_092726026.1">
    <property type="nucleotide sequence ID" value="NZ_FNGW01000005.1"/>
</dbReference>
<sequence length="556" mass="62557">MSRKESNIPKQIVRRAWVMMSCAIIIYSFLIYRLTTIQYLEADKYKEKSEQQSIQKVELNSGRGVIYDRNEKPLTDTVKKDIMIVEQNKFLNDVNTRNIVENSSNMQISEIYKHIEKQLKSQVFQIEVDNIDDKTKRKLLDDNIIVEEKTLRYASDGLLSHTLGHISTKDKVGQSGIEKSMDKVLKESNEKYVSAFKAGASGNTKDLSILKGSIKTVNDNEDAKNIKLTIDKDIQRKVEKIADKEENPTAVVISDINTGEILALSSRPNFDQNNIAKYFESEKGELVNRTMQSIYPPGSVFKLVVLYAALDADVINENYTYNCTGKVEVSSKTKQILNCHKRDGHGIQTLQQAFSNSCNTAFFDIAKKVGEDKIIECAKRLHLNEPVGIGLEEENNRKIEDSIPINNLAIGQGNLGFTPLQINQMTQIIANNGTYKQLYIYDSILDKDKNMVKSFKTSKPEEIISPYTLTIVKEMMKDVSKEGTGKDLKDLNGGCGVKTGTAQSTLNKKAVNHGWITGFYPEKVPKYAITVLVEGIEGKSKSAVPMFKEICTQLNK</sequence>
<evidence type="ECO:0000259" key="6">
    <source>
        <dbReference type="Pfam" id="PF03717"/>
    </source>
</evidence>
<dbReference type="AlphaFoldDB" id="A0A1G9Q7H5"/>
<proteinExistence type="inferred from homology"/>
<dbReference type="GO" id="GO:0071555">
    <property type="term" value="P:cell wall organization"/>
    <property type="evidence" value="ECO:0007669"/>
    <property type="project" value="TreeGrafter"/>
</dbReference>
<evidence type="ECO:0000256" key="3">
    <source>
        <dbReference type="ARBA" id="ARBA00023136"/>
    </source>
</evidence>
<dbReference type="Gene3D" id="3.40.710.10">
    <property type="entry name" value="DD-peptidase/beta-lactamase superfamily"/>
    <property type="match status" value="1"/>
</dbReference>
<feature type="domain" description="Penicillin-binding protein dimerisation" evidence="6">
    <location>
        <begin position="60"/>
        <end position="192"/>
    </location>
</feature>